<name>A0A8B9Z5B0_9AVES</name>
<evidence type="ECO:0000256" key="4">
    <source>
        <dbReference type="ARBA" id="ARBA00023002"/>
    </source>
</evidence>
<evidence type="ECO:0000256" key="5">
    <source>
        <dbReference type="ARBA" id="ARBA00036066"/>
    </source>
</evidence>
<keyword evidence="12" id="KW-1185">Reference proteome</keyword>
<proteinExistence type="inferred from homology"/>
<dbReference type="Gene3D" id="3.30.9.10">
    <property type="entry name" value="D-Amino Acid Oxidase, subunit A, domain 2"/>
    <property type="match status" value="1"/>
</dbReference>
<evidence type="ECO:0000256" key="2">
    <source>
        <dbReference type="ARBA" id="ARBA00022630"/>
    </source>
</evidence>
<evidence type="ECO:0000259" key="10">
    <source>
        <dbReference type="Pfam" id="PF01266"/>
    </source>
</evidence>
<evidence type="ECO:0000313" key="12">
    <source>
        <dbReference type="Proteomes" id="UP000694555"/>
    </source>
</evidence>
<reference evidence="11" key="1">
    <citation type="submission" date="2025-08" db="UniProtKB">
        <authorList>
            <consortium name="Ensembl"/>
        </authorList>
    </citation>
    <scope>IDENTIFICATION</scope>
</reference>
<dbReference type="EC" id="1.1.99.2" evidence="7"/>
<dbReference type="Proteomes" id="UP000694555">
    <property type="component" value="Unplaced"/>
</dbReference>
<reference evidence="11" key="2">
    <citation type="submission" date="2025-09" db="UniProtKB">
        <authorList>
            <consortium name="Ensembl"/>
        </authorList>
    </citation>
    <scope>IDENTIFICATION</scope>
</reference>
<comment type="similarity">
    <text evidence="6">Belongs to the L2HGDH family.</text>
</comment>
<evidence type="ECO:0000256" key="7">
    <source>
        <dbReference type="ARBA" id="ARBA00038878"/>
    </source>
</evidence>
<dbReference type="SUPFAM" id="SSF51905">
    <property type="entry name" value="FAD/NAD(P)-binding domain"/>
    <property type="match status" value="1"/>
</dbReference>
<evidence type="ECO:0000256" key="6">
    <source>
        <dbReference type="ARBA" id="ARBA00037941"/>
    </source>
</evidence>
<sequence>MHLGVKGRPAFRERIHVGTRRAGPSPSPRGRWAGGGERCRGELTAPSLSPCSTFDVAVVGAGIVGLASARELVRRHPSLTFAVVEKEKELAHHQSGHNSGVIHSGIYYTPGSLKAKLCVQGAALCYEYCDQKGIPYKQCGKLIVAVEQDEIPRLKALYERGLQNNVRGLKLIGAKEIQAKEPFCRVRDFLIFIWHICCCFVFL</sequence>
<feature type="domain" description="FAD dependent oxidoreductase" evidence="10">
    <location>
        <begin position="55"/>
        <end position="183"/>
    </location>
</feature>
<accession>A0A8B9Z5B0</accession>
<keyword evidence="4" id="KW-0560">Oxidoreductase</keyword>
<keyword evidence="2" id="KW-0285">Flavoprotein</keyword>
<evidence type="ECO:0000256" key="9">
    <source>
        <dbReference type="SAM" id="MobiDB-lite"/>
    </source>
</evidence>
<protein>
    <recommendedName>
        <fullName evidence="8">L-2-hydroxyglutarate dehydrogenase, mitochondrial</fullName>
        <ecNumber evidence="7">1.1.99.2</ecNumber>
    </recommendedName>
</protein>
<dbReference type="AlphaFoldDB" id="A0A8B9Z5B0"/>
<dbReference type="PANTHER" id="PTHR43104:SF2">
    <property type="entry name" value="L-2-HYDROXYGLUTARATE DEHYDROGENASE, MITOCHONDRIAL"/>
    <property type="match status" value="1"/>
</dbReference>
<comment type="cofactor">
    <cofactor evidence="1">
        <name>FAD</name>
        <dbReference type="ChEBI" id="CHEBI:57692"/>
    </cofactor>
</comment>
<evidence type="ECO:0000256" key="3">
    <source>
        <dbReference type="ARBA" id="ARBA00022827"/>
    </source>
</evidence>
<dbReference type="GO" id="GO:0047545">
    <property type="term" value="F:(S)-2-hydroxyglutarate dehydrogenase activity"/>
    <property type="evidence" value="ECO:0007669"/>
    <property type="project" value="UniProtKB-EC"/>
</dbReference>
<dbReference type="PANTHER" id="PTHR43104">
    <property type="entry name" value="L-2-HYDROXYGLUTARATE DEHYDROGENASE, MITOCHONDRIAL"/>
    <property type="match status" value="1"/>
</dbReference>
<evidence type="ECO:0000256" key="8">
    <source>
        <dbReference type="ARBA" id="ARBA00041137"/>
    </source>
</evidence>
<keyword evidence="3" id="KW-0274">FAD</keyword>
<dbReference type="Gene3D" id="3.50.50.60">
    <property type="entry name" value="FAD/NAD(P)-binding domain"/>
    <property type="match status" value="1"/>
</dbReference>
<dbReference type="InterPro" id="IPR036188">
    <property type="entry name" value="FAD/NAD-bd_sf"/>
</dbReference>
<comment type="catalytic activity">
    <reaction evidence="5">
        <text>(S)-2-hydroxyglutarate + A = 2-oxoglutarate + AH2</text>
        <dbReference type="Rhea" id="RHEA:21252"/>
        <dbReference type="ChEBI" id="CHEBI:13193"/>
        <dbReference type="ChEBI" id="CHEBI:16782"/>
        <dbReference type="ChEBI" id="CHEBI:16810"/>
        <dbReference type="ChEBI" id="CHEBI:17499"/>
        <dbReference type="EC" id="1.1.99.2"/>
    </reaction>
</comment>
<feature type="region of interest" description="Disordered" evidence="9">
    <location>
        <begin position="1"/>
        <end position="36"/>
    </location>
</feature>
<dbReference type="Pfam" id="PF01266">
    <property type="entry name" value="DAO"/>
    <property type="match status" value="1"/>
</dbReference>
<evidence type="ECO:0000313" key="11">
    <source>
        <dbReference type="Ensembl" id="ENSBJAP00000003645.1"/>
    </source>
</evidence>
<organism evidence="11 12">
    <name type="scientific">Buteo japonicus</name>
    <dbReference type="NCBI Taxonomy" id="224669"/>
    <lineage>
        <taxon>Eukaryota</taxon>
        <taxon>Metazoa</taxon>
        <taxon>Chordata</taxon>
        <taxon>Craniata</taxon>
        <taxon>Vertebrata</taxon>
        <taxon>Euteleostomi</taxon>
        <taxon>Archelosauria</taxon>
        <taxon>Archosauria</taxon>
        <taxon>Dinosauria</taxon>
        <taxon>Saurischia</taxon>
        <taxon>Theropoda</taxon>
        <taxon>Coelurosauria</taxon>
        <taxon>Aves</taxon>
        <taxon>Neognathae</taxon>
        <taxon>Neoaves</taxon>
        <taxon>Telluraves</taxon>
        <taxon>Accipitrimorphae</taxon>
        <taxon>Accipitriformes</taxon>
        <taxon>Accipitridae</taxon>
        <taxon>Accipitrinae</taxon>
        <taxon>Buteo</taxon>
    </lineage>
</organism>
<evidence type="ECO:0000256" key="1">
    <source>
        <dbReference type="ARBA" id="ARBA00001974"/>
    </source>
</evidence>
<dbReference type="InterPro" id="IPR006076">
    <property type="entry name" value="FAD-dep_OxRdtase"/>
</dbReference>
<dbReference type="Ensembl" id="ENSBJAT00000003734.1">
    <property type="protein sequence ID" value="ENSBJAP00000003645.1"/>
    <property type="gene ID" value="ENSBJAG00000002597.1"/>
</dbReference>
<feature type="compositionally biased region" description="Low complexity" evidence="9">
    <location>
        <begin position="20"/>
        <end position="31"/>
    </location>
</feature>